<dbReference type="CDD" id="cd11304">
    <property type="entry name" value="Cadherin_repeat"/>
    <property type="match status" value="4"/>
</dbReference>
<dbReference type="InterPro" id="IPR050971">
    <property type="entry name" value="Cadherin-domain_protein"/>
</dbReference>
<sequence length="412" mass="44994">MRRYLLTVTARDGGAPPLSDTTDVEISVVDVNDNAPQFKQQLYSATIVEDALVGTSVTQVSATDADVGLNGRVHYELDPKDREEGSFVIDPASGVIRTNKALDRESVAFYNLKTLAIDGGSPPMSSSVIVHVKIEDINDSPPQFSSDCLTFYIAENSPVGSTVGEVYARDPDEGGNAQVHYSIKGGDDAASFTLETRQGSPRAHLVTAAELDYESSRKKYELVLRAASPPLWNDARIEILVTDVNDNAPVLKDFHIIFNNYKDCFPVGPFGKVPAFDADVTDKLQYRILSGNNANLVLLNETSGELTLSPQLNTNVPKIATMEVSVNDGVNEVKAVMQLSVRLITEQMLLNSITVRLNDMSTERFLSPLLGFFIDGLAAIVPCPKENIYVFSVQVRSSSSSSYARIYTQERV</sequence>
<evidence type="ECO:0000256" key="7">
    <source>
        <dbReference type="ARBA" id="ARBA00022989"/>
    </source>
</evidence>
<evidence type="ECO:0000256" key="3">
    <source>
        <dbReference type="ARBA" id="ARBA00022692"/>
    </source>
</evidence>
<accession>A0ABQ7Q415</accession>
<evidence type="ECO:0000313" key="12">
    <source>
        <dbReference type="Proteomes" id="UP000823941"/>
    </source>
</evidence>
<dbReference type="InterPro" id="IPR020894">
    <property type="entry name" value="Cadherin_CS"/>
</dbReference>
<evidence type="ECO:0000256" key="8">
    <source>
        <dbReference type="ARBA" id="ARBA00023136"/>
    </source>
</evidence>
<dbReference type="Pfam" id="PF23592">
    <property type="entry name" value="Cadherin_CELSR2_9th"/>
    <property type="match status" value="1"/>
</dbReference>
<dbReference type="Pfam" id="PF00028">
    <property type="entry name" value="Cadherin"/>
    <property type="match status" value="2"/>
</dbReference>
<dbReference type="PANTHER" id="PTHR24025:SF23">
    <property type="entry name" value="NEURAL-CADHERIN"/>
    <property type="match status" value="1"/>
</dbReference>
<keyword evidence="5 9" id="KW-0106">Calcium</keyword>
<comment type="caution">
    <text evidence="11">The sequence shown here is derived from an EMBL/GenBank/DDBJ whole genome shotgun (WGS) entry which is preliminary data.</text>
</comment>
<keyword evidence="4" id="KW-0677">Repeat</keyword>
<dbReference type="EMBL" id="JAHIBW010000022">
    <property type="protein sequence ID" value="KAG7299926.1"/>
    <property type="molecule type" value="Genomic_DNA"/>
</dbReference>
<protein>
    <recommendedName>
        <fullName evidence="10">Cadherin domain-containing protein</fullName>
    </recommendedName>
</protein>
<feature type="domain" description="Cadherin" evidence="10">
    <location>
        <begin position="267"/>
        <end position="370"/>
    </location>
</feature>
<dbReference type="InterPro" id="IPR056286">
    <property type="entry name" value="Cadherin_CELSR1-3_9th"/>
</dbReference>
<keyword evidence="7" id="KW-1133">Transmembrane helix</keyword>
<feature type="domain" description="Cadherin" evidence="10">
    <location>
        <begin position="4"/>
        <end position="38"/>
    </location>
</feature>
<evidence type="ECO:0000259" key="10">
    <source>
        <dbReference type="PROSITE" id="PS50268"/>
    </source>
</evidence>
<evidence type="ECO:0000313" key="11">
    <source>
        <dbReference type="EMBL" id="KAG7299926.1"/>
    </source>
</evidence>
<gene>
    <name evidence="11" type="ORF">JYU34_016951</name>
</gene>
<keyword evidence="2" id="KW-0245">EGF-like domain</keyword>
<evidence type="ECO:0000256" key="2">
    <source>
        <dbReference type="ARBA" id="ARBA00022536"/>
    </source>
</evidence>
<name>A0ABQ7Q415_PLUXY</name>
<dbReference type="SMART" id="SM00112">
    <property type="entry name" value="CA"/>
    <property type="match status" value="2"/>
</dbReference>
<reference evidence="11 12" key="1">
    <citation type="submission" date="2021-06" db="EMBL/GenBank/DDBJ databases">
        <title>A haploid diamondback moth (Plutella xylostella L.) genome assembly resolves 31 chromosomes and identifies a diamide resistance mutation.</title>
        <authorList>
            <person name="Ward C.M."/>
            <person name="Perry K.D."/>
            <person name="Baker G."/>
            <person name="Powis K."/>
            <person name="Heckel D.G."/>
            <person name="Baxter S.W."/>
        </authorList>
    </citation>
    <scope>NUCLEOTIDE SEQUENCE [LARGE SCALE GENOMIC DNA]</scope>
    <source>
        <strain evidence="11 12">LV</strain>
        <tissue evidence="11">Single pupa</tissue>
    </source>
</reference>
<dbReference type="InterPro" id="IPR002126">
    <property type="entry name" value="Cadherin-like_dom"/>
</dbReference>
<dbReference type="SUPFAM" id="SSF49313">
    <property type="entry name" value="Cadherin-like"/>
    <property type="match status" value="4"/>
</dbReference>
<evidence type="ECO:0000256" key="6">
    <source>
        <dbReference type="ARBA" id="ARBA00022889"/>
    </source>
</evidence>
<keyword evidence="6" id="KW-0130">Cell adhesion</keyword>
<comment type="subcellular location">
    <subcellularLocation>
        <location evidence="1">Membrane</location>
    </subcellularLocation>
</comment>
<evidence type="ECO:0000256" key="4">
    <source>
        <dbReference type="ARBA" id="ARBA00022737"/>
    </source>
</evidence>
<evidence type="ECO:0000256" key="9">
    <source>
        <dbReference type="PROSITE-ProRule" id="PRU00043"/>
    </source>
</evidence>
<keyword evidence="8" id="KW-0472">Membrane</keyword>
<organism evidence="11 12">
    <name type="scientific">Plutella xylostella</name>
    <name type="common">Diamondback moth</name>
    <name type="synonym">Plutella maculipennis</name>
    <dbReference type="NCBI Taxonomy" id="51655"/>
    <lineage>
        <taxon>Eukaryota</taxon>
        <taxon>Metazoa</taxon>
        <taxon>Ecdysozoa</taxon>
        <taxon>Arthropoda</taxon>
        <taxon>Hexapoda</taxon>
        <taxon>Insecta</taxon>
        <taxon>Pterygota</taxon>
        <taxon>Neoptera</taxon>
        <taxon>Endopterygota</taxon>
        <taxon>Lepidoptera</taxon>
        <taxon>Glossata</taxon>
        <taxon>Ditrysia</taxon>
        <taxon>Yponomeutoidea</taxon>
        <taxon>Plutellidae</taxon>
        <taxon>Plutella</taxon>
    </lineage>
</organism>
<proteinExistence type="predicted"/>
<evidence type="ECO:0000256" key="5">
    <source>
        <dbReference type="ARBA" id="ARBA00022837"/>
    </source>
</evidence>
<dbReference type="Proteomes" id="UP000823941">
    <property type="component" value="Chromosome 22"/>
</dbReference>
<keyword evidence="12" id="KW-1185">Reference proteome</keyword>
<dbReference type="Gene3D" id="2.60.40.60">
    <property type="entry name" value="Cadherins"/>
    <property type="match status" value="4"/>
</dbReference>
<dbReference type="InterPro" id="IPR015919">
    <property type="entry name" value="Cadherin-like_sf"/>
</dbReference>
<dbReference type="PROSITE" id="PS00232">
    <property type="entry name" value="CADHERIN_1"/>
    <property type="match status" value="2"/>
</dbReference>
<dbReference type="PANTHER" id="PTHR24025">
    <property type="entry name" value="DESMOGLEIN FAMILY MEMBER"/>
    <property type="match status" value="1"/>
</dbReference>
<evidence type="ECO:0000256" key="1">
    <source>
        <dbReference type="ARBA" id="ARBA00004370"/>
    </source>
</evidence>
<keyword evidence="3" id="KW-0812">Transmembrane</keyword>
<feature type="domain" description="Cadherin" evidence="10">
    <location>
        <begin position="145"/>
        <end position="251"/>
    </location>
</feature>
<dbReference type="PROSITE" id="PS50268">
    <property type="entry name" value="CADHERIN_2"/>
    <property type="match status" value="4"/>
</dbReference>
<dbReference type="PRINTS" id="PR00205">
    <property type="entry name" value="CADHERIN"/>
</dbReference>
<feature type="domain" description="Cadherin" evidence="10">
    <location>
        <begin position="39"/>
        <end position="144"/>
    </location>
</feature>